<dbReference type="Gene3D" id="3.10.450.50">
    <property type="match status" value="1"/>
</dbReference>
<dbReference type="eggNOG" id="COG5517">
    <property type="taxonomic scope" value="Bacteria"/>
</dbReference>
<gene>
    <name evidence="3" type="ORF">HOC_16765</name>
</gene>
<name>A0A059G3U8_9PROT</name>
<dbReference type="InterPro" id="IPR032710">
    <property type="entry name" value="NTF2-like_dom_sf"/>
</dbReference>
<dbReference type="RefSeq" id="WP_045695146.1">
    <property type="nucleotide sequence ID" value="NZ_ARYL01000034.1"/>
</dbReference>
<dbReference type="InterPro" id="IPR000391">
    <property type="entry name" value="Rng_hydr_dOase-bsu"/>
</dbReference>
<keyword evidence="3" id="KW-0223">Dioxygenase</keyword>
<dbReference type="Pfam" id="PF00866">
    <property type="entry name" value="Ring_hydroxyl_B"/>
    <property type="match status" value="1"/>
</dbReference>
<dbReference type="AlphaFoldDB" id="A0A059G3U8"/>
<reference evidence="3 4" key="1">
    <citation type="journal article" date="2014" name="Antonie Van Leeuwenhoek">
        <title>Hyphomonas beringensis sp. nov. and Hyphomonas chukchiensis sp. nov., isolated from surface seawater of the Bering Sea and Chukchi Sea.</title>
        <authorList>
            <person name="Li C."/>
            <person name="Lai Q."/>
            <person name="Li G."/>
            <person name="Dong C."/>
            <person name="Wang J."/>
            <person name="Liao Y."/>
            <person name="Shao Z."/>
        </authorList>
    </citation>
    <scope>NUCLEOTIDE SEQUENCE [LARGE SCALE GENOMIC DNA]</scope>
    <source>
        <strain evidence="3 4">SCH89</strain>
    </source>
</reference>
<evidence type="ECO:0000256" key="2">
    <source>
        <dbReference type="ARBA" id="ARBA00023002"/>
    </source>
</evidence>
<organism evidence="3 4">
    <name type="scientific">Hyphomonas oceanitis SCH89</name>
    <dbReference type="NCBI Taxonomy" id="1280953"/>
    <lineage>
        <taxon>Bacteria</taxon>
        <taxon>Pseudomonadati</taxon>
        <taxon>Pseudomonadota</taxon>
        <taxon>Alphaproteobacteria</taxon>
        <taxon>Hyphomonadales</taxon>
        <taxon>Hyphomonadaceae</taxon>
        <taxon>Hyphomonas</taxon>
    </lineage>
</organism>
<dbReference type="CDD" id="cd00667">
    <property type="entry name" value="ring_hydroxylating_dioxygenases_beta"/>
    <property type="match status" value="1"/>
</dbReference>
<accession>A0A059G3U8</accession>
<dbReference type="STRING" id="1280953.HOC_16765"/>
<dbReference type="Proteomes" id="UP000024942">
    <property type="component" value="Unassembled WGS sequence"/>
</dbReference>
<proteinExistence type="inferred from homology"/>
<dbReference type="GO" id="GO:0051213">
    <property type="term" value="F:dioxygenase activity"/>
    <property type="evidence" value="ECO:0007669"/>
    <property type="project" value="UniProtKB-KW"/>
</dbReference>
<evidence type="ECO:0000313" key="4">
    <source>
        <dbReference type="Proteomes" id="UP000024942"/>
    </source>
</evidence>
<evidence type="ECO:0000313" key="3">
    <source>
        <dbReference type="EMBL" id="KDA01163.1"/>
    </source>
</evidence>
<comment type="similarity">
    <text evidence="1">Belongs to the bacterial ring-hydroxylating dioxygenase beta subunit family.</text>
</comment>
<dbReference type="OrthoDB" id="5517499at2"/>
<dbReference type="SUPFAM" id="SSF54427">
    <property type="entry name" value="NTF2-like"/>
    <property type="match status" value="1"/>
</dbReference>
<dbReference type="PATRIC" id="fig|1280953.3.peg.3359"/>
<comment type="caution">
    <text evidence="3">The sequence shown here is derived from an EMBL/GenBank/DDBJ whole genome shotgun (WGS) entry which is preliminary data.</text>
</comment>
<sequence length="162" mass="18645">MDLSTSERFRLQQLATELNATHAELIDDDRLEKWPDLFVPDCTYRVIARENHDRNLTLSAIFCDSKGMLVDRIISLRKANIFPVHSYRHILGPTRIVSAHEFKITTQTNYAVLMTRADGHTEIYNAGKYIDEIDCSEDQPLFISKVAVFDTNVIDTMMVRPI</sequence>
<keyword evidence="4" id="KW-1185">Reference proteome</keyword>
<keyword evidence="2" id="KW-0560">Oxidoreductase</keyword>
<dbReference type="EMBL" id="ARYL01000034">
    <property type="protein sequence ID" value="KDA01163.1"/>
    <property type="molecule type" value="Genomic_DNA"/>
</dbReference>
<evidence type="ECO:0000256" key="1">
    <source>
        <dbReference type="ARBA" id="ARBA00009570"/>
    </source>
</evidence>
<protein>
    <submittedName>
        <fullName evidence="3">Aromatic-ring-hydroxylating dioxygenase subunit beta</fullName>
    </submittedName>
</protein>